<evidence type="ECO:0000256" key="1">
    <source>
        <dbReference type="SAM" id="MobiDB-lite"/>
    </source>
</evidence>
<dbReference type="HOGENOM" id="CLU_659379_0_0_1"/>
<dbReference type="GO" id="GO:0000792">
    <property type="term" value="C:heterochromatin"/>
    <property type="evidence" value="ECO:0007669"/>
    <property type="project" value="InterPro"/>
</dbReference>
<feature type="domain" description="BEN" evidence="2">
    <location>
        <begin position="276"/>
        <end position="376"/>
    </location>
</feature>
<dbReference type="STRING" id="45351.A7RWP8"/>
<name>A7RWP8_NEMVE</name>
<evidence type="ECO:0000259" key="2">
    <source>
        <dbReference type="PROSITE" id="PS51457"/>
    </source>
</evidence>
<dbReference type="InterPro" id="IPR018379">
    <property type="entry name" value="BEN_domain"/>
</dbReference>
<evidence type="ECO:0000313" key="3">
    <source>
        <dbReference type="EMBL" id="EDO44160.1"/>
    </source>
</evidence>
<dbReference type="KEGG" id="nve:5516170"/>
<feature type="region of interest" description="Disordered" evidence="1">
    <location>
        <begin position="1"/>
        <end position="105"/>
    </location>
</feature>
<feature type="region of interest" description="Disordered" evidence="1">
    <location>
        <begin position="377"/>
        <end position="418"/>
    </location>
</feature>
<reference evidence="3 4" key="1">
    <citation type="journal article" date="2007" name="Science">
        <title>Sea anemone genome reveals ancestral eumetazoan gene repertoire and genomic organization.</title>
        <authorList>
            <person name="Putnam N.H."/>
            <person name="Srivastava M."/>
            <person name="Hellsten U."/>
            <person name="Dirks B."/>
            <person name="Chapman J."/>
            <person name="Salamov A."/>
            <person name="Terry A."/>
            <person name="Shapiro H."/>
            <person name="Lindquist E."/>
            <person name="Kapitonov V.V."/>
            <person name="Jurka J."/>
            <person name="Genikhovich G."/>
            <person name="Grigoriev I.V."/>
            <person name="Lucas S.M."/>
            <person name="Steele R.E."/>
            <person name="Finnerty J.R."/>
            <person name="Technau U."/>
            <person name="Martindale M.Q."/>
            <person name="Rokhsar D.S."/>
        </authorList>
    </citation>
    <scope>NUCLEOTIDE SEQUENCE [LARGE SCALE GENOMIC DNA]</scope>
    <source>
        <strain evidence="4">CH2 X CH6</strain>
    </source>
</reference>
<dbReference type="PANTHER" id="PTHR28665">
    <property type="entry name" value="BEN DOMAIN-CONTAINING PROTEIN 3"/>
    <property type="match status" value="1"/>
</dbReference>
<dbReference type="PhylomeDB" id="A7RWP8"/>
<dbReference type="AlphaFoldDB" id="A7RWP8"/>
<dbReference type="GO" id="GO:0003677">
    <property type="term" value="F:DNA binding"/>
    <property type="evidence" value="ECO:0007669"/>
    <property type="project" value="InterPro"/>
</dbReference>
<dbReference type="OrthoDB" id="1928974at2759"/>
<keyword evidence="4" id="KW-1185">Reference proteome</keyword>
<dbReference type="eggNOG" id="ENOG502QQWG">
    <property type="taxonomic scope" value="Eukaryota"/>
</dbReference>
<feature type="compositionally biased region" description="Polar residues" evidence="1">
    <location>
        <begin position="1"/>
        <end position="12"/>
    </location>
</feature>
<dbReference type="Proteomes" id="UP000001593">
    <property type="component" value="Unassembled WGS sequence"/>
</dbReference>
<feature type="compositionally biased region" description="Basic and acidic residues" evidence="1">
    <location>
        <begin position="383"/>
        <end position="395"/>
    </location>
</feature>
<protein>
    <recommendedName>
        <fullName evidence="2">BEN domain-containing protein</fullName>
    </recommendedName>
</protein>
<feature type="compositionally biased region" description="Polar residues" evidence="1">
    <location>
        <begin position="396"/>
        <end position="418"/>
    </location>
</feature>
<sequence length="418" mass="45727">MEGLTGYTSSSSEDGEKHPKSAPNQLSNELQTTSGMESRPNPMSLGPDGDVSKRLRADDDASSAPVVTKKTRSEESNDNHRQIHEDSSPGRDRSPGFFESSGVDPATKQQLQTLLTKVDQLLKNQEKMLKYQEQLLGLLEDGSGTPGKPRQAPILTLASPSHLVSMSPSMPGKPDIVVTDASKNVCFTEFKIPTIPIENITFVNGVLGTPAVAQIQENQNGTKTEDESMAEVGNNPGKVFQESSVVGTFTIPAEFQDEVFGTQGDGNSKQSLVISESDSTRMKELLRWAEKVKQKSCSVGNFATNLVKLLFTKEELLNRNCTGSRGKTALDADKLNFVRYCTFRLYPMDVVEQESVWRKKCVVSIDEFLRRGNRTRSCSRTSLDGKTKDDCRDDNVASQSDSANQANGIVESALSQSD</sequence>
<dbReference type="PANTHER" id="PTHR28665:SF1">
    <property type="entry name" value="BEN DOMAIN-CONTAINING PROTEIN 3"/>
    <property type="match status" value="1"/>
</dbReference>
<accession>A7RWP8</accession>
<gene>
    <name evidence="3" type="ORF">NEMVEDRAFT_v1g241212</name>
</gene>
<dbReference type="SMART" id="SM01025">
    <property type="entry name" value="BEN"/>
    <property type="match status" value="1"/>
</dbReference>
<proteinExistence type="predicted"/>
<dbReference type="GO" id="GO:0000183">
    <property type="term" value="P:rDNA heterochromatin formation"/>
    <property type="evidence" value="ECO:0007669"/>
    <property type="project" value="InterPro"/>
</dbReference>
<dbReference type="EMBL" id="DS469547">
    <property type="protein sequence ID" value="EDO44160.1"/>
    <property type="molecule type" value="Genomic_DNA"/>
</dbReference>
<feature type="compositionally biased region" description="Basic and acidic residues" evidence="1">
    <location>
        <begin position="71"/>
        <end position="94"/>
    </location>
</feature>
<dbReference type="PROSITE" id="PS51457">
    <property type="entry name" value="BEN"/>
    <property type="match status" value="1"/>
</dbReference>
<feature type="compositionally biased region" description="Basic and acidic residues" evidence="1">
    <location>
        <begin position="50"/>
        <end position="59"/>
    </location>
</feature>
<dbReference type="InParanoid" id="A7RWP8"/>
<organism evidence="3 4">
    <name type="scientific">Nematostella vectensis</name>
    <name type="common">Starlet sea anemone</name>
    <dbReference type="NCBI Taxonomy" id="45351"/>
    <lineage>
        <taxon>Eukaryota</taxon>
        <taxon>Metazoa</taxon>
        <taxon>Cnidaria</taxon>
        <taxon>Anthozoa</taxon>
        <taxon>Hexacorallia</taxon>
        <taxon>Actiniaria</taxon>
        <taxon>Edwardsiidae</taxon>
        <taxon>Nematostella</taxon>
    </lineage>
</organism>
<dbReference type="Pfam" id="PF10523">
    <property type="entry name" value="BEN"/>
    <property type="match status" value="1"/>
</dbReference>
<evidence type="ECO:0000313" key="4">
    <source>
        <dbReference type="Proteomes" id="UP000001593"/>
    </source>
</evidence>
<feature type="compositionally biased region" description="Polar residues" evidence="1">
    <location>
        <begin position="22"/>
        <end position="36"/>
    </location>
</feature>
<dbReference type="InterPro" id="IPR033583">
    <property type="entry name" value="BEND3"/>
</dbReference>